<feature type="compositionally biased region" description="Low complexity" evidence="1">
    <location>
        <begin position="102"/>
        <end position="119"/>
    </location>
</feature>
<dbReference type="Gene3D" id="1.20.1260.10">
    <property type="match status" value="1"/>
</dbReference>
<dbReference type="Pfam" id="PF03713">
    <property type="entry name" value="DUF305"/>
    <property type="match status" value="1"/>
</dbReference>
<dbReference type="EMBL" id="CP157762">
    <property type="protein sequence ID" value="XBP95613.1"/>
    <property type="molecule type" value="Genomic_DNA"/>
</dbReference>
<feature type="region of interest" description="Disordered" evidence="1">
    <location>
        <begin position="94"/>
        <end position="125"/>
    </location>
</feature>
<evidence type="ECO:0000313" key="4">
    <source>
        <dbReference type="EMBL" id="XCH76317.1"/>
    </source>
</evidence>
<reference evidence="3" key="1">
    <citation type="submission" date="2024-01" db="EMBL/GenBank/DDBJ databases">
        <title>The genome sequence of Micromonospora mangrovi CCTCC AA 2012012.</title>
        <authorList>
            <person name="Gao J."/>
        </authorList>
    </citation>
    <scope>NUCLEOTIDE SEQUENCE</scope>
    <source>
        <strain evidence="3">CCTCC AA 2012012</strain>
    </source>
</reference>
<evidence type="ECO:0000259" key="2">
    <source>
        <dbReference type="Pfam" id="PF03713"/>
    </source>
</evidence>
<gene>
    <name evidence="4" type="ORF">ABUL08_09570</name>
    <name evidence="3" type="ORF">VK199_09520</name>
</gene>
<protein>
    <submittedName>
        <fullName evidence="3">DUF305 domain-containing protein</fullName>
    </submittedName>
</protein>
<dbReference type="InterPro" id="IPR005183">
    <property type="entry name" value="DUF305_CopM-like"/>
</dbReference>
<organism evidence="3">
    <name type="scientific">Micromonospora sp. CCTCC AA 2012012</name>
    <dbReference type="NCBI Taxonomy" id="3111921"/>
    <lineage>
        <taxon>Bacteria</taxon>
        <taxon>Bacillati</taxon>
        <taxon>Actinomycetota</taxon>
        <taxon>Actinomycetes</taxon>
        <taxon>Micromonosporales</taxon>
        <taxon>Micromonosporaceae</taxon>
        <taxon>Micromonospora</taxon>
    </lineage>
</organism>
<dbReference type="InterPro" id="IPR012347">
    <property type="entry name" value="Ferritin-like"/>
</dbReference>
<accession>A0AAU7MDP3</accession>
<name>A0AAU7MDP3_9ACTN</name>
<reference evidence="4" key="2">
    <citation type="submission" date="2024-06" db="EMBL/GenBank/DDBJ databases">
        <title>Micromonospora mangrovi CCTCC AA 2012012 genome sequences.</title>
        <authorList>
            <person name="Gao J."/>
        </authorList>
    </citation>
    <scope>NUCLEOTIDE SEQUENCE</scope>
    <source>
        <strain evidence="4">CCTCC AA 2012012</strain>
    </source>
</reference>
<sequence>MPILLTAFALTACGGPQSADQGSAFPASTSSPVIDIESDGAFLRLMVEHDRRGLELAKLGQQKATRRDIRTFAAAVAVTRAAEIADMDRLLKEKAQSATPEGTHTGSSDGHGGHTAAAALDSVKPDDLTQLEASPVGKDDDKLFLNLLMSHELVAANFAAAKKTSDDPQVRELAARLARSRQAQVREALRLLNG</sequence>
<dbReference type="RefSeq" id="WP_350936586.1">
    <property type="nucleotide sequence ID" value="NZ_CP157762.1"/>
</dbReference>
<dbReference type="EMBL" id="CP159342">
    <property type="protein sequence ID" value="XCH76317.1"/>
    <property type="molecule type" value="Genomic_DNA"/>
</dbReference>
<dbReference type="PANTHER" id="PTHR36933:SF1">
    <property type="entry name" value="SLL0788 PROTEIN"/>
    <property type="match status" value="1"/>
</dbReference>
<dbReference type="AlphaFoldDB" id="A0AAU7MDP3"/>
<evidence type="ECO:0000313" key="3">
    <source>
        <dbReference type="EMBL" id="XBP95613.1"/>
    </source>
</evidence>
<dbReference type="PANTHER" id="PTHR36933">
    <property type="entry name" value="SLL0788 PROTEIN"/>
    <property type="match status" value="1"/>
</dbReference>
<evidence type="ECO:0000256" key="1">
    <source>
        <dbReference type="SAM" id="MobiDB-lite"/>
    </source>
</evidence>
<proteinExistence type="predicted"/>
<feature type="domain" description="DUF305" evidence="2">
    <location>
        <begin position="39"/>
        <end position="187"/>
    </location>
</feature>